<gene>
    <name evidence="2" type="ORF">STAS_18771</name>
</gene>
<organism evidence="2 3">
    <name type="scientific">Striga asiatica</name>
    <name type="common">Asiatic witchweed</name>
    <name type="synonym">Buchnera asiatica</name>
    <dbReference type="NCBI Taxonomy" id="4170"/>
    <lineage>
        <taxon>Eukaryota</taxon>
        <taxon>Viridiplantae</taxon>
        <taxon>Streptophyta</taxon>
        <taxon>Embryophyta</taxon>
        <taxon>Tracheophyta</taxon>
        <taxon>Spermatophyta</taxon>
        <taxon>Magnoliopsida</taxon>
        <taxon>eudicotyledons</taxon>
        <taxon>Gunneridae</taxon>
        <taxon>Pentapetalae</taxon>
        <taxon>asterids</taxon>
        <taxon>lamiids</taxon>
        <taxon>Lamiales</taxon>
        <taxon>Orobanchaceae</taxon>
        <taxon>Buchnereae</taxon>
        <taxon>Striga</taxon>
    </lineage>
</organism>
<evidence type="ECO:0000313" key="2">
    <source>
        <dbReference type="EMBL" id="GER42007.1"/>
    </source>
</evidence>
<proteinExistence type="predicted"/>
<evidence type="ECO:0000313" key="3">
    <source>
        <dbReference type="Proteomes" id="UP000325081"/>
    </source>
</evidence>
<feature type="compositionally biased region" description="Polar residues" evidence="1">
    <location>
        <begin position="41"/>
        <end position="54"/>
    </location>
</feature>
<accession>A0A5A7QC97</accession>
<feature type="region of interest" description="Disordered" evidence="1">
    <location>
        <begin position="1"/>
        <end position="54"/>
    </location>
</feature>
<comment type="caution">
    <text evidence="2">The sequence shown here is derived from an EMBL/GenBank/DDBJ whole genome shotgun (WGS) entry which is preliminary data.</text>
</comment>
<keyword evidence="3" id="KW-1185">Reference proteome</keyword>
<protein>
    <submittedName>
        <fullName evidence="2">Transcription factor ETV6</fullName>
    </submittedName>
</protein>
<evidence type="ECO:0000256" key="1">
    <source>
        <dbReference type="SAM" id="MobiDB-lite"/>
    </source>
</evidence>
<feature type="compositionally biased region" description="Polar residues" evidence="1">
    <location>
        <begin position="8"/>
        <end position="33"/>
    </location>
</feature>
<sequence length="223" mass="24594">MKALDGTIISTSPTNSTYSQPNEEGTNFHSNSNEGRKKCIPQQQSQGTDTNNTHLPLQKLNTALEPSTQGIQESSASFHFSNHTSKGKEIVAVMNTIQESNSSTQPPLEAQAVPMGGDMAMQIEKEKAYPALTTKPAQGKTWKRIASKVGRLVRESEAAQVYHSHKHNKRTEKESSNAAIIVHDANKEYGKKSQVGRKLRFKTMAGSIGWDSFLHKELLMDIT</sequence>
<dbReference type="Proteomes" id="UP000325081">
    <property type="component" value="Unassembled WGS sequence"/>
</dbReference>
<reference evidence="3" key="1">
    <citation type="journal article" date="2019" name="Curr. Biol.">
        <title>Genome Sequence of Striga asiatica Provides Insight into the Evolution of Plant Parasitism.</title>
        <authorList>
            <person name="Yoshida S."/>
            <person name="Kim S."/>
            <person name="Wafula E.K."/>
            <person name="Tanskanen J."/>
            <person name="Kim Y.M."/>
            <person name="Honaas L."/>
            <person name="Yang Z."/>
            <person name="Spallek T."/>
            <person name="Conn C.E."/>
            <person name="Ichihashi Y."/>
            <person name="Cheong K."/>
            <person name="Cui S."/>
            <person name="Der J.P."/>
            <person name="Gundlach H."/>
            <person name="Jiao Y."/>
            <person name="Hori C."/>
            <person name="Ishida J.K."/>
            <person name="Kasahara H."/>
            <person name="Kiba T."/>
            <person name="Kim M.S."/>
            <person name="Koo N."/>
            <person name="Laohavisit A."/>
            <person name="Lee Y.H."/>
            <person name="Lumba S."/>
            <person name="McCourt P."/>
            <person name="Mortimer J.C."/>
            <person name="Mutuku J.M."/>
            <person name="Nomura T."/>
            <person name="Sasaki-Sekimoto Y."/>
            <person name="Seto Y."/>
            <person name="Wang Y."/>
            <person name="Wakatake T."/>
            <person name="Sakakibara H."/>
            <person name="Demura T."/>
            <person name="Yamaguchi S."/>
            <person name="Yoneyama K."/>
            <person name="Manabe R.I."/>
            <person name="Nelson D.C."/>
            <person name="Schulman A.H."/>
            <person name="Timko M.P."/>
            <person name="dePamphilis C.W."/>
            <person name="Choi D."/>
            <person name="Shirasu K."/>
        </authorList>
    </citation>
    <scope>NUCLEOTIDE SEQUENCE [LARGE SCALE GENOMIC DNA]</scope>
    <source>
        <strain evidence="3">cv. UVA1</strain>
    </source>
</reference>
<name>A0A5A7QC97_STRAF</name>
<dbReference type="AlphaFoldDB" id="A0A5A7QC97"/>
<dbReference type="EMBL" id="BKCP01006250">
    <property type="protein sequence ID" value="GER42007.1"/>
    <property type="molecule type" value="Genomic_DNA"/>
</dbReference>